<proteinExistence type="predicted"/>
<protein>
    <submittedName>
        <fullName evidence="2">Uncharacterized protein</fullName>
    </submittedName>
</protein>
<feature type="compositionally biased region" description="Polar residues" evidence="1">
    <location>
        <begin position="1"/>
        <end position="22"/>
    </location>
</feature>
<evidence type="ECO:0000313" key="2">
    <source>
        <dbReference type="EMBL" id="KAF9509346.1"/>
    </source>
</evidence>
<accession>A0A9P6DNT9</accession>
<dbReference type="Proteomes" id="UP000886523">
    <property type="component" value="Unassembled WGS sequence"/>
</dbReference>
<sequence>MGSICSSASNHTGGHTYVSASEQQRRQPQPPRVLDENSTGGPPRGKPDTRAAAAEAAEARLKAAQTRGSNLANPKKGVLSSKLVEANKPKRAPEPREEERIVWD</sequence>
<reference evidence="2" key="1">
    <citation type="journal article" date="2020" name="Nat. Commun.">
        <title>Large-scale genome sequencing of mycorrhizal fungi provides insights into the early evolution of symbiotic traits.</title>
        <authorList>
            <person name="Miyauchi S."/>
            <person name="Kiss E."/>
            <person name="Kuo A."/>
            <person name="Drula E."/>
            <person name="Kohler A."/>
            <person name="Sanchez-Garcia M."/>
            <person name="Morin E."/>
            <person name="Andreopoulos B."/>
            <person name="Barry K.W."/>
            <person name="Bonito G."/>
            <person name="Buee M."/>
            <person name="Carver A."/>
            <person name="Chen C."/>
            <person name="Cichocki N."/>
            <person name="Clum A."/>
            <person name="Culley D."/>
            <person name="Crous P.W."/>
            <person name="Fauchery L."/>
            <person name="Girlanda M."/>
            <person name="Hayes R.D."/>
            <person name="Keri Z."/>
            <person name="LaButti K."/>
            <person name="Lipzen A."/>
            <person name="Lombard V."/>
            <person name="Magnuson J."/>
            <person name="Maillard F."/>
            <person name="Murat C."/>
            <person name="Nolan M."/>
            <person name="Ohm R.A."/>
            <person name="Pangilinan J."/>
            <person name="Pereira M.F."/>
            <person name="Perotto S."/>
            <person name="Peter M."/>
            <person name="Pfister S."/>
            <person name="Riley R."/>
            <person name="Sitrit Y."/>
            <person name="Stielow J.B."/>
            <person name="Szollosi G."/>
            <person name="Zifcakova L."/>
            <person name="Stursova M."/>
            <person name="Spatafora J.W."/>
            <person name="Tedersoo L."/>
            <person name="Vaario L.M."/>
            <person name="Yamada A."/>
            <person name="Yan M."/>
            <person name="Wang P."/>
            <person name="Xu J."/>
            <person name="Bruns T."/>
            <person name="Baldrian P."/>
            <person name="Vilgalys R."/>
            <person name="Dunand C."/>
            <person name="Henrissat B."/>
            <person name="Grigoriev I.V."/>
            <person name="Hibbett D."/>
            <person name="Nagy L.G."/>
            <person name="Martin F.M."/>
        </authorList>
    </citation>
    <scope>NUCLEOTIDE SEQUENCE</scope>
    <source>
        <strain evidence="2">UP504</strain>
    </source>
</reference>
<organism evidence="2 3">
    <name type="scientific">Hydnum rufescens UP504</name>
    <dbReference type="NCBI Taxonomy" id="1448309"/>
    <lineage>
        <taxon>Eukaryota</taxon>
        <taxon>Fungi</taxon>
        <taxon>Dikarya</taxon>
        <taxon>Basidiomycota</taxon>
        <taxon>Agaricomycotina</taxon>
        <taxon>Agaricomycetes</taxon>
        <taxon>Cantharellales</taxon>
        <taxon>Hydnaceae</taxon>
        <taxon>Hydnum</taxon>
    </lineage>
</organism>
<dbReference type="AlphaFoldDB" id="A0A9P6DNT9"/>
<gene>
    <name evidence="2" type="ORF">BS47DRAFT_1349356</name>
</gene>
<name>A0A9P6DNT9_9AGAM</name>
<feature type="region of interest" description="Disordered" evidence="1">
    <location>
        <begin position="1"/>
        <end position="104"/>
    </location>
</feature>
<evidence type="ECO:0000256" key="1">
    <source>
        <dbReference type="SAM" id="MobiDB-lite"/>
    </source>
</evidence>
<keyword evidence="3" id="KW-1185">Reference proteome</keyword>
<evidence type="ECO:0000313" key="3">
    <source>
        <dbReference type="Proteomes" id="UP000886523"/>
    </source>
</evidence>
<comment type="caution">
    <text evidence="2">The sequence shown here is derived from an EMBL/GenBank/DDBJ whole genome shotgun (WGS) entry which is preliminary data.</text>
</comment>
<feature type="compositionally biased region" description="Basic and acidic residues" evidence="1">
    <location>
        <begin position="85"/>
        <end position="104"/>
    </location>
</feature>
<dbReference type="EMBL" id="MU129037">
    <property type="protein sequence ID" value="KAF9509346.1"/>
    <property type="molecule type" value="Genomic_DNA"/>
</dbReference>